<feature type="domain" description="Spore protein YkvP/CgeB glycosyl transferase-like" evidence="1">
    <location>
        <begin position="281"/>
        <end position="366"/>
    </location>
</feature>
<dbReference type="Pfam" id="PF13524">
    <property type="entry name" value="Glyco_trans_1_2"/>
    <property type="match status" value="1"/>
</dbReference>
<dbReference type="Proteomes" id="UP000572722">
    <property type="component" value="Unassembled WGS sequence"/>
</dbReference>
<dbReference type="AlphaFoldDB" id="A0AAE5GT40"/>
<gene>
    <name evidence="2" type="ORF">F0237_16800</name>
</gene>
<reference evidence="2 3" key="1">
    <citation type="submission" date="2019-08" db="EMBL/GenBank/DDBJ databases">
        <title>Draft genome sequencing and comparative genomics of hatchery-associated Vibrios.</title>
        <authorList>
            <person name="Kehlet-Delgado H."/>
            <person name="Mueller R.S."/>
        </authorList>
    </citation>
    <scope>NUCLEOTIDE SEQUENCE [LARGE SCALE GENOMIC DNA]</scope>
    <source>
        <strain evidence="2 3">01-65-5-1</strain>
    </source>
</reference>
<evidence type="ECO:0000259" key="1">
    <source>
        <dbReference type="Pfam" id="PF13524"/>
    </source>
</evidence>
<dbReference type="RefSeq" id="WP_171323785.1">
    <property type="nucleotide sequence ID" value="NZ_VTXO01000007.1"/>
</dbReference>
<organism evidence="2 3">
    <name type="scientific">Vibrio tubiashii</name>
    <dbReference type="NCBI Taxonomy" id="29498"/>
    <lineage>
        <taxon>Bacteria</taxon>
        <taxon>Pseudomonadati</taxon>
        <taxon>Pseudomonadota</taxon>
        <taxon>Gammaproteobacteria</taxon>
        <taxon>Vibrionales</taxon>
        <taxon>Vibrionaceae</taxon>
        <taxon>Vibrio</taxon>
        <taxon>Vibrio oreintalis group</taxon>
    </lineage>
</organism>
<dbReference type="InterPro" id="IPR055259">
    <property type="entry name" value="YkvP/CgeB_Glyco_trans-like"/>
</dbReference>
<protein>
    <submittedName>
        <fullName evidence="2">Glycosyltransferase family 1 protein</fullName>
    </submittedName>
</protein>
<comment type="caution">
    <text evidence="2">The sequence shown here is derived from an EMBL/GenBank/DDBJ whole genome shotgun (WGS) entry which is preliminary data.</text>
</comment>
<name>A0AAE5GT40_9VIBR</name>
<evidence type="ECO:0000313" key="3">
    <source>
        <dbReference type="Proteomes" id="UP000572722"/>
    </source>
</evidence>
<proteinExistence type="predicted"/>
<accession>A0AAE5GT40</accession>
<sequence>MKILVIDCNVLYFNPTRLLTPYFMSRLGDVTFFGPGYSSEITLSKGVEKFIETTGPYDAIIRTEHGMSEKIVEENSVRLCKDKFEFYQKNYGLTFPLSHLDIFWKDKGIEKQYDCINVVSMLQFDYQALGDHYYQYLLDNADLIIGVNKDFWEERDYSKLTISKSYTHSNRWYDLVTEHDERIIGVPHFVAPNEFNYLSLGDRVIDWSILGASYPNRRQAKAVLKSNDIIFDQGRNFHVYSMIIQQRLGFKPYSKERNIGRLNKVFFDKLANSKFSYTCGSDMKMPIRKFFEIPASGSLLVCDPCIGFEKLGFEADVSAIIASSDSLPKLNKELLNDIEHAQLIASRGQKVVLDNHTVDIRAEQLRATIERVVNKNYSGSYWSKGKLEFR</sequence>
<evidence type="ECO:0000313" key="2">
    <source>
        <dbReference type="EMBL" id="NOI82329.1"/>
    </source>
</evidence>
<dbReference type="EMBL" id="VTXO01000007">
    <property type="protein sequence ID" value="NOI82329.1"/>
    <property type="molecule type" value="Genomic_DNA"/>
</dbReference>